<dbReference type="SMART" id="SM00100">
    <property type="entry name" value="cNMP"/>
    <property type="match status" value="1"/>
</dbReference>
<dbReference type="PROSITE" id="PS50042">
    <property type="entry name" value="CNMP_BINDING_3"/>
    <property type="match status" value="1"/>
</dbReference>
<reference evidence="2 3" key="1">
    <citation type="submission" date="2018-06" db="EMBL/GenBank/DDBJ databases">
        <authorList>
            <consortium name="Pathogen Informatics"/>
            <person name="Doyle S."/>
        </authorList>
    </citation>
    <scope>NUCLEOTIDE SEQUENCE [LARGE SCALE GENOMIC DNA]</scope>
    <source>
        <strain evidence="2 3">NCTC13337</strain>
    </source>
</reference>
<feature type="domain" description="Cyclic nucleotide-binding" evidence="1">
    <location>
        <begin position="15"/>
        <end position="119"/>
    </location>
</feature>
<dbReference type="Proteomes" id="UP000254601">
    <property type="component" value="Unassembled WGS sequence"/>
</dbReference>
<dbReference type="PANTHER" id="PTHR24567:SF68">
    <property type="entry name" value="DNA-BINDING TRANSCRIPTIONAL DUAL REGULATOR CRP"/>
    <property type="match status" value="1"/>
</dbReference>
<dbReference type="GO" id="GO:0003700">
    <property type="term" value="F:DNA-binding transcription factor activity"/>
    <property type="evidence" value="ECO:0007669"/>
    <property type="project" value="TreeGrafter"/>
</dbReference>
<dbReference type="InterPro" id="IPR000595">
    <property type="entry name" value="cNMP-bd_dom"/>
</dbReference>
<evidence type="ECO:0000313" key="3">
    <source>
        <dbReference type="Proteomes" id="UP000254601"/>
    </source>
</evidence>
<organism evidence="2 3">
    <name type="scientific">Suttonella ornithocola</name>
    <dbReference type="NCBI Taxonomy" id="279832"/>
    <lineage>
        <taxon>Bacteria</taxon>
        <taxon>Pseudomonadati</taxon>
        <taxon>Pseudomonadota</taxon>
        <taxon>Gammaproteobacteria</taxon>
        <taxon>Cardiobacteriales</taxon>
        <taxon>Cardiobacteriaceae</taxon>
        <taxon>Suttonella</taxon>
    </lineage>
</organism>
<accession>A0A380MP66</accession>
<dbReference type="RefSeq" id="WP_072576355.1">
    <property type="nucleotide sequence ID" value="NZ_LWHB01000065.1"/>
</dbReference>
<dbReference type="GO" id="GO:0005829">
    <property type="term" value="C:cytosol"/>
    <property type="evidence" value="ECO:0007669"/>
    <property type="project" value="TreeGrafter"/>
</dbReference>
<gene>
    <name evidence="2" type="primary">ntcA</name>
    <name evidence="2" type="ORF">NCTC13337_00576</name>
</gene>
<dbReference type="SUPFAM" id="SSF51206">
    <property type="entry name" value="cAMP-binding domain-like"/>
    <property type="match status" value="1"/>
</dbReference>
<dbReference type="InterPro" id="IPR018490">
    <property type="entry name" value="cNMP-bd_dom_sf"/>
</dbReference>
<dbReference type="Gene3D" id="2.60.120.10">
    <property type="entry name" value="Jelly Rolls"/>
    <property type="match status" value="1"/>
</dbReference>
<dbReference type="CDD" id="cd00038">
    <property type="entry name" value="CAP_ED"/>
    <property type="match status" value="1"/>
</dbReference>
<protein>
    <submittedName>
        <fullName evidence="2">Global nitrogen regulator</fullName>
    </submittedName>
</protein>
<proteinExistence type="predicted"/>
<keyword evidence="3" id="KW-1185">Reference proteome</keyword>
<dbReference type="Pfam" id="PF00027">
    <property type="entry name" value="cNMP_binding"/>
    <property type="match status" value="1"/>
</dbReference>
<dbReference type="AlphaFoldDB" id="A0A380MP66"/>
<dbReference type="PANTHER" id="PTHR24567">
    <property type="entry name" value="CRP FAMILY TRANSCRIPTIONAL REGULATORY PROTEIN"/>
    <property type="match status" value="1"/>
</dbReference>
<dbReference type="OrthoDB" id="9777588at2"/>
<evidence type="ECO:0000259" key="1">
    <source>
        <dbReference type="PROSITE" id="PS50042"/>
    </source>
</evidence>
<dbReference type="InterPro" id="IPR050397">
    <property type="entry name" value="Env_Response_Regulators"/>
</dbReference>
<sequence>MNKEILLAAVSQHYLFAPLNTQQKQDLLAHSRVQSFAQGAIVFQKNSPAKAFYFVLEGGVRLYFSAPDGKEKTVRIFEAGDSFAEALMFMQRTSYPANAMTIAPSQLLAVDSAYYREMIVNNSALATALLGHCCEHIHQLSRQIEMLSVLDARSRFIEYIVKSAKKQNVIYRQNG</sequence>
<evidence type="ECO:0000313" key="2">
    <source>
        <dbReference type="EMBL" id="SUO94112.1"/>
    </source>
</evidence>
<dbReference type="EMBL" id="UHIC01000001">
    <property type="protein sequence ID" value="SUO94112.1"/>
    <property type="molecule type" value="Genomic_DNA"/>
</dbReference>
<dbReference type="InterPro" id="IPR014710">
    <property type="entry name" value="RmlC-like_jellyroll"/>
</dbReference>
<name>A0A380MP66_9GAMM</name>